<dbReference type="SUPFAM" id="SSF53850">
    <property type="entry name" value="Periplasmic binding protein-like II"/>
    <property type="match status" value="1"/>
</dbReference>
<keyword evidence="3" id="KW-0732">Signal</keyword>
<dbReference type="InterPro" id="IPR018313">
    <property type="entry name" value="SBP_3_CS"/>
</dbReference>
<evidence type="ECO:0000256" key="2">
    <source>
        <dbReference type="ARBA" id="ARBA00022448"/>
    </source>
</evidence>
<dbReference type="Pfam" id="PF00497">
    <property type="entry name" value="SBP_bac_3"/>
    <property type="match status" value="1"/>
</dbReference>
<evidence type="ECO:0000313" key="5">
    <source>
        <dbReference type="EMBL" id="MPL67140.1"/>
    </source>
</evidence>
<gene>
    <name evidence="5" type="primary">peb1A_1</name>
    <name evidence="5" type="ORF">SDC9_12830</name>
</gene>
<comment type="similarity">
    <text evidence="1">Belongs to the bacterial solute-binding protein 3 family.</text>
</comment>
<dbReference type="PROSITE" id="PS51257">
    <property type="entry name" value="PROKAR_LIPOPROTEIN"/>
    <property type="match status" value="1"/>
</dbReference>
<evidence type="ECO:0000256" key="3">
    <source>
        <dbReference type="ARBA" id="ARBA00022729"/>
    </source>
</evidence>
<accession>A0A644TJQ9</accession>
<evidence type="ECO:0000256" key="1">
    <source>
        <dbReference type="ARBA" id="ARBA00010333"/>
    </source>
</evidence>
<dbReference type="EMBL" id="VSSQ01000035">
    <property type="protein sequence ID" value="MPL67140.1"/>
    <property type="molecule type" value="Genomic_DNA"/>
</dbReference>
<dbReference type="PANTHER" id="PTHR30085">
    <property type="entry name" value="AMINO ACID ABC TRANSPORTER PERMEASE"/>
    <property type="match status" value="1"/>
</dbReference>
<dbReference type="SMART" id="SM00062">
    <property type="entry name" value="PBPb"/>
    <property type="match status" value="1"/>
</dbReference>
<dbReference type="InterPro" id="IPR051455">
    <property type="entry name" value="Bact_solute-bind_prot3"/>
</dbReference>
<dbReference type="InterPro" id="IPR001638">
    <property type="entry name" value="Solute-binding_3/MltF_N"/>
</dbReference>
<feature type="domain" description="Solute-binding protein family 3/N-terminal" evidence="4">
    <location>
        <begin position="54"/>
        <end position="278"/>
    </location>
</feature>
<dbReference type="GO" id="GO:0030288">
    <property type="term" value="C:outer membrane-bounded periplasmic space"/>
    <property type="evidence" value="ECO:0007669"/>
    <property type="project" value="TreeGrafter"/>
</dbReference>
<dbReference type="PANTHER" id="PTHR30085:SF6">
    <property type="entry name" value="ABC TRANSPORTER GLUTAMINE-BINDING PROTEIN GLNH"/>
    <property type="match status" value="1"/>
</dbReference>
<evidence type="ECO:0000259" key="4">
    <source>
        <dbReference type="SMART" id="SM00062"/>
    </source>
</evidence>
<dbReference type="Gene3D" id="3.40.190.10">
    <property type="entry name" value="Periplasmic binding protein-like II"/>
    <property type="match status" value="2"/>
</dbReference>
<dbReference type="GO" id="GO:0006865">
    <property type="term" value="P:amino acid transport"/>
    <property type="evidence" value="ECO:0007669"/>
    <property type="project" value="TreeGrafter"/>
</dbReference>
<dbReference type="GO" id="GO:0005576">
    <property type="term" value="C:extracellular region"/>
    <property type="evidence" value="ECO:0007669"/>
    <property type="project" value="TreeGrafter"/>
</dbReference>
<reference evidence="5" key="1">
    <citation type="submission" date="2019-08" db="EMBL/GenBank/DDBJ databases">
        <authorList>
            <person name="Kucharzyk K."/>
            <person name="Murdoch R.W."/>
            <person name="Higgins S."/>
            <person name="Loffler F."/>
        </authorList>
    </citation>
    <scope>NUCLEOTIDE SEQUENCE</scope>
</reference>
<dbReference type="AlphaFoldDB" id="A0A644TJQ9"/>
<sequence>MNLSRKKILTLGLALITAFGLFATGCGGDTKKDDAKKPAATANDGIQKIKDRGVLKVGCKVDVPKFGFKDPKTNKIEGFEIDLAKVIAKKILGDENKIDLTGVVAKTRGPLLDSGEIDLCIATFTITDERKKTYNMTSPYYEDPVGFLVKKDSGIKSIKDLNGKNIAVPQGATTRKGVQEAADKAGVKVTFSEFPTYSECKTALSAGRADAYAMDTSNLLGYIDDSTEILPDKIAPQFYGAATKKDNKALFDLVEKTFEDMKKSGEMDKLLTKWNLKK</sequence>
<name>A0A644TJQ9_9ZZZZ</name>
<keyword evidence="2" id="KW-0813">Transport</keyword>
<proteinExistence type="inferred from homology"/>
<organism evidence="5">
    <name type="scientific">bioreactor metagenome</name>
    <dbReference type="NCBI Taxonomy" id="1076179"/>
    <lineage>
        <taxon>unclassified sequences</taxon>
        <taxon>metagenomes</taxon>
        <taxon>ecological metagenomes</taxon>
    </lineage>
</organism>
<comment type="caution">
    <text evidence="5">The sequence shown here is derived from an EMBL/GenBank/DDBJ whole genome shotgun (WGS) entry which is preliminary data.</text>
</comment>
<protein>
    <submittedName>
        <fullName evidence="5">Major cell-binding factor</fullName>
    </submittedName>
</protein>
<dbReference type="PROSITE" id="PS01039">
    <property type="entry name" value="SBP_BACTERIAL_3"/>
    <property type="match status" value="1"/>
</dbReference>